<dbReference type="EMBL" id="AMQN01003861">
    <property type="status" value="NOT_ANNOTATED_CDS"/>
    <property type="molecule type" value="Genomic_DNA"/>
</dbReference>
<name>R7VHW2_CAPTE</name>
<proteinExistence type="predicted"/>
<reference evidence="3" key="3">
    <citation type="submission" date="2015-06" db="UniProtKB">
        <authorList>
            <consortium name="EnsemblMetazoa"/>
        </authorList>
    </citation>
    <scope>IDENTIFICATION</scope>
</reference>
<reference evidence="2 4" key="2">
    <citation type="journal article" date="2013" name="Nature">
        <title>Insights into bilaterian evolution from three spiralian genomes.</title>
        <authorList>
            <person name="Simakov O."/>
            <person name="Marletaz F."/>
            <person name="Cho S.J."/>
            <person name="Edsinger-Gonzales E."/>
            <person name="Havlak P."/>
            <person name="Hellsten U."/>
            <person name="Kuo D.H."/>
            <person name="Larsson T."/>
            <person name="Lv J."/>
            <person name="Arendt D."/>
            <person name="Savage R."/>
            <person name="Osoegawa K."/>
            <person name="de Jong P."/>
            <person name="Grimwood J."/>
            <person name="Chapman J.A."/>
            <person name="Shapiro H."/>
            <person name="Aerts A."/>
            <person name="Otillar R.P."/>
            <person name="Terry A.Y."/>
            <person name="Boore J.L."/>
            <person name="Grigoriev I.V."/>
            <person name="Lindberg D.R."/>
            <person name="Seaver E.C."/>
            <person name="Weisblat D.A."/>
            <person name="Putnam N.H."/>
            <person name="Rokhsar D.S."/>
        </authorList>
    </citation>
    <scope>NUCLEOTIDE SEQUENCE</scope>
    <source>
        <strain evidence="2 4">I ESC-2004</strain>
    </source>
</reference>
<reference evidence="4" key="1">
    <citation type="submission" date="2012-12" db="EMBL/GenBank/DDBJ databases">
        <authorList>
            <person name="Hellsten U."/>
            <person name="Grimwood J."/>
            <person name="Chapman J.A."/>
            <person name="Shapiro H."/>
            <person name="Aerts A."/>
            <person name="Otillar R.P."/>
            <person name="Terry A.Y."/>
            <person name="Boore J.L."/>
            <person name="Simakov O."/>
            <person name="Marletaz F."/>
            <person name="Cho S.-J."/>
            <person name="Edsinger-Gonzales E."/>
            <person name="Havlak P."/>
            <person name="Kuo D.-H."/>
            <person name="Larsson T."/>
            <person name="Lv J."/>
            <person name="Arendt D."/>
            <person name="Savage R."/>
            <person name="Osoegawa K."/>
            <person name="de Jong P."/>
            <person name="Lindberg D.R."/>
            <person name="Seaver E.C."/>
            <person name="Weisblat D.A."/>
            <person name="Putnam N.H."/>
            <person name="Grigoriev I.V."/>
            <person name="Rokhsar D.S."/>
        </authorList>
    </citation>
    <scope>NUCLEOTIDE SEQUENCE</scope>
    <source>
        <strain evidence="4">I ESC-2004</strain>
    </source>
</reference>
<keyword evidence="4" id="KW-1185">Reference proteome</keyword>
<sequence>MAKWKESELKAKKKEDLTKTADQGDRELDSHTVPLATPPTFADIVRSTRKNTTKEEKAQAQVIISNANEEDSDLQFMSSCEKISHKSMPKNVSRMGTKSADCFLHTYPTAKKCQRSLETLSWN</sequence>
<evidence type="ECO:0000313" key="3">
    <source>
        <dbReference type="EnsemblMetazoa" id="CapteP218676"/>
    </source>
</evidence>
<accession>R7VHW2</accession>
<dbReference type="AlphaFoldDB" id="R7VHW2"/>
<feature type="compositionally biased region" description="Basic and acidic residues" evidence="1">
    <location>
        <begin position="1"/>
        <end position="30"/>
    </location>
</feature>
<dbReference type="Proteomes" id="UP000014760">
    <property type="component" value="Unassembled WGS sequence"/>
</dbReference>
<evidence type="ECO:0000313" key="2">
    <source>
        <dbReference type="EMBL" id="ELU18152.1"/>
    </source>
</evidence>
<organism evidence="2">
    <name type="scientific">Capitella teleta</name>
    <name type="common">Polychaete worm</name>
    <dbReference type="NCBI Taxonomy" id="283909"/>
    <lineage>
        <taxon>Eukaryota</taxon>
        <taxon>Metazoa</taxon>
        <taxon>Spiralia</taxon>
        <taxon>Lophotrochozoa</taxon>
        <taxon>Annelida</taxon>
        <taxon>Polychaeta</taxon>
        <taxon>Sedentaria</taxon>
        <taxon>Scolecida</taxon>
        <taxon>Capitellidae</taxon>
        <taxon>Capitella</taxon>
    </lineage>
</organism>
<feature type="region of interest" description="Disordered" evidence="1">
    <location>
        <begin position="1"/>
        <end position="38"/>
    </location>
</feature>
<protein>
    <submittedName>
        <fullName evidence="2 3">Uncharacterized protein</fullName>
    </submittedName>
</protein>
<dbReference type="EnsemblMetazoa" id="CapteT218676">
    <property type="protein sequence ID" value="CapteP218676"/>
    <property type="gene ID" value="CapteG218676"/>
</dbReference>
<evidence type="ECO:0000313" key="4">
    <source>
        <dbReference type="Proteomes" id="UP000014760"/>
    </source>
</evidence>
<evidence type="ECO:0000256" key="1">
    <source>
        <dbReference type="SAM" id="MobiDB-lite"/>
    </source>
</evidence>
<dbReference type="EMBL" id="KB292092">
    <property type="protein sequence ID" value="ELU18152.1"/>
    <property type="molecule type" value="Genomic_DNA"/>
</dbReference>
<dbReference type="HOGENOM" id="CLU_2017344_0_0_1"/>
<gene>
    <name evidence="2" type="ORF">CAPTEDRAFT_218676</name>
</gene>